<dbReference type="SUPFAM" id="SSF74653">
    <property type="entry name" value="TolA/TonB C-terminal domain"/>
    <property type="match status" value="1"/>
</dbReference>
<dbReference type="SUPFAM" id="SSF82185">
    <property type="entry name" value="Histone H3 K4-specific methyltransferase SET7/9 N-terminal domain"/>
    <property type="match status" value="1"/>
</dbReference>
<dbReference type="OrthoDB" id="9812355at2"/>
<comment type="caution">
    <text evidence="2">The sequence shown here is derived from an EMBL/GenBank/DDBJ whole genome shotgun (WGS) entry which is preliminary data.</text>
</comment>
<dbReference type="PANTHER" id="PTHR33446:SF2">
    <property type="entry name" value="PROTEIN TONB"/>
    <property type="match status" value="1"/>
</dbReference>
<gene>
    <name evidence="2" type="ORF">FOA19_17115</name>
</gene>
<evidence type="ECO:0000259" key="1">
    <source>
        <dbReference type="PROSITE" id="PS52015"/>
    </source>
</evidence>
<dbReference type="AlphaFoldDB" id="A0A5B6TAI9"/>
<dbReference type="Pfam" id="PF03544">
    <property type="entry name" value="TonB_C"/>
    <property type="match status" value="1"/>
</dbReference>
<accession>A0A5B6TAI9</accession>
<keyword evidence="3" id="KW-1185">Reference proteome</keyword>
<dbReference type="InterPro" id="IPR051045">
    <property type="entry name" value="TonB-dependent_transducer"/>
</dbReference>
<name>A0A5B6TAI9_9BACT</name>
<protein>
    <recommendedName>
        <fullName evidence="1">TonB C-terminal domain-containing protein</fullName>
    </recommendedName>
</protein>
<dbReference type="EMBL" id="VKKY01000003">
    <property type="protein sequence ID" value="KAA3436123.1"/>
    <property type="molecule type" value="Genomic_DNA"/>
</dbReference>
<dbReference type="Proteomes" id="UP000324133">
    <property type="component" value="Unassembled WGS sequence"/>
</dbReference>
<dbReference type="Pfam" id="PF07661">
    <property type="entry name" value="MORN_2"/>
    <property type="match status" value="2"/>
</dbReference>
<organism evidence="2 3">
    <name type="scientific">Rufibacter hautae</name>
    <dbReference type="NCBI Taxonomy" id="2595005"/>
    <lineage>
        <taxon>Bacteria</taxon>
        <taxon>Pseudomonadati</taxon>
        <taxon>Bacteroidota</taxon>
        <taxon>Cytophagia</taxon>
        <taxon>Cytophagales</taxon>
        <taxon>Hymenobacteraceae</taxon>
        <taxon>Rufibacter</taxon>
    </lineage>
</organism>
<proteinExistence type="predicted"/>
<sequence length="384" mass="44083">MKLTLPLLFSTLLFFVLVCSANIFLVPELQSHVMPVTIFYDTDSKVTTKEKAFIIRKASLDTVSNTLVGEVKDDYKDGSPAMRVTYNANGKNGVFQQFYPKKQLEIQGQYVANQPNGLWRYYYPDGKLKQVIEFHPNKKFSVKQYFDENGQQLLKDGTGEWNTTMLAKWGVYFNTVIVKSQWKNGLKDGHWEVSRGNNRRYLVEHFEKGEFKRGESYDNQGEKIVGEYSVQKAESFPFFEIGEYREKMDVSQTLGTKARALRYILRKEHLGTPDTSTIVYTEKDSLDKRPEFPGGTRAMFKYLGDKFRIPEDVKKVGVDGEVVISFVVRPDGTTKDIEIVKPLFPSIDEEGMRVVANMPLWIPGILNGKPVNVRCTVPYRIVIR</sequence>
<dbReference type="Gene3D" id="3.90.930.1">
    <property type="match status" value="1"/>
</dbReference>
<dbReference type="GO" id="GO:0031992">
    <property type="term" value="F:energy transducer activity"/>
    <property type="evidence" value="ECO:0007669"/>
    <property type="project" value="TreeGrafter"/>
</dbReference>
<dbReference type="InterPro" id="IPR011652">
    <property type="entry name" value="MORN_2"/>
</dbReference>
<reference evidence="2 3" key="1">
    <citation type="submission" date="2019-07" db="EMBL/GenBank/DDBJ databases">
        <title>Rufibacter sp. nov., isolated from lake sediment.</title>
        <authorList>
            <person name="Qu J.-H."/>
        </authorList>
    </citation>
    <scope>NUCLEOTIDE SEQUENCE [LARGE SCALE GENOMIC DNA]</scope>
    <source>
        <strain evidence="2 3">NBS58-1</strain>
    </source>
</reference>
<feature type="domain" description="TonB C-terminal" evidence="1">
    <location>
        <begin position="294"/>
        <end position="384"/>
    </location>
</feature>
<evidence type="ECO:0000313" key="3">
    <source>
        <dbReference type="Proteomes" id="UP000324133"/>
    </source>
</evidence>
<dbReference type="GO" id="GO:0055085">
    <property type="term" value="P:transmembrane transport"/>
    <property type="evidence" value="ECO:0007669"/>
    <property type="project" value="InterPro"/>
</dbReference>
<evidence type="ECO:0000313" key="2">
    <source>
        <dbReference type="EMBL" id="KAA3436123.1"/>
    </source>
</evidence>
<dbReference type="GO" id="GO:0098797">
    <property type="term" value="C:plasma membrane protein complex"/>
    <property type="evidence" value="ECO:0007669"/>
    <property type="project" value="TreeGrafter"/>
</dbReference>
<dbReference type="PROSITE" id="PS52015">
    <property type="entry name" value="TONB_CTD"/>
    <property type="match status" value="1"/>
</dbReference>
<dbReference type="RefSeq" id="WP_149092082.1">
    <property type="nucleotide sequence ID" value="NZ_VKKY01000003.1"/>
</dbReference>
<dbReference type="PANTHER" id="PTHR33446">
    <property type="entry name" value="PROTEIN TONB-RELATED"/>
    <property type="match status" value="1"/>
</dbReference>
<dbReference type="Gene3D" id="3.30.1150.10">
    <property type="match status" value="1"/>
</dbReference>
<dbReference type="InterPro" id="IPR037682">
    <property type="entry name" value="TonB_C"/>
</dbReference>